<gene>
    <name evidence="2" type="ORF">WIS52_19095</name>
</gene>
<dbReference type="Proteomes" id="UP001494902">
    <property type="component" value="Unassembled WGS sequence"/>
</dbReference>
<evidence type="ECO:0000256" key="1">
    <source>
        <dbReference type="SAM" id="MobiDB-lite"/>
    </source>
</evidence>
<comment type="caution">
    <text evidence="2">The sequence shown here is derived from an EMBL/GenBank/DDBJ whole genome shotgun (WGS) entry which is preliminary data.</text>
</comment>
<proteinExistence type="predicted"/>
<reference evidence="2 3" key="1">
    <citation type="submission" date="2024-03" db="EMBL/GenBank/DDBJ databases">
        <title>Draft genome sequence of Pseudonocardia nematodicida JCM 31783.</title>
        <authorList>
            <person name="Butdee W."/>
            <person name="Duangmal K."/>
        </authorList>
    </citation>
    <scope>NUCLEOTIDE SEQUENCE [LARGE SCALE GENOMIC DNA]</scope>
    <source>
        <strain evidence="2 3">JCM 31783</strain>
    </source>
</reference>
<dbReference type="RefSeq" id="WP_349299661.1">
    <property type="nucleotide sequence ID" value="NZ_JBEDNQ010000008.1"/>
</dbReference>
<feature type="region of interest" description="Disordered" evidence="1">
    <location>
        <begin position="131"/>
        <end position="158"/>
    </location>
</feature>
<protein>
    <submittedName>
        <fullName evidence="2">Uncharacterized protein</fullName>
    </submittedName>
</protein>
<dbReference type="EMBL" id="JBEDNQ010000008">
    <property type="protein sequence ID" value="MEQ3552585.1"/>
    <property type="molecule type" value="Genomic_DNA"/>
</dbReference>
<sequence length="289" mass="32293">MTTTTETTTTETTSADTIDDTGTVMATAAAELGVIAEIIERGAVRGARARLARLLDSVDAPTRLLMVRCVDALEAEHPTTMLHRLRHEWRHADEDGRALVQACAPIAERSAEKARDAARIAQDNRVKDRSWEARRARNLTSRRDTPRRRRDPRTVESDTVAQRYFAERVEPSTDEDEPQRDDRIDYDRAALAPMAGLGCVACGVERSATDRRRANDDGLCQDCREDGLPAIAIPSADADARAVLFARCDYIAATSTSPAERDARMRRDWRAMRRSDQFAVVDWREARGV</sequence>
<name>A0ABV1KDP4_9PSEU</name>
<keyword evidence="3" id="KW-1185">Reference proteome</keyword>
<organism evidence="2 3">
    <name type="scientific">Pseudonocardia nematodicida</name>
    <dbReference type="NCBI Taxonomy" id="1206997"/>
    <lineage>
        <taxon>Bacteria</taxon>
        <taxon>Bacillati</taxon>
        <taxon>Actinomycetota</taxon>
        <taxon>Actinomycetes</taxon>
        <taxon>Pseudonocardiales</taxon>
        <taxon>Pseudonocardiaceae</taxon>
        <taxon>Pseudonocardia</taxon>
    </lineage>
</organism>
<evidence type="ECO:0000313" key="2">
    <source>
        <dbReference type="EMBL" id="MEQ3552585.1"/>
    </source>
</evidence>
<accession>A0ABV1KDP4</accession>
<evidence type="ECO:0000313" key="3">
    <source>
        <dbReference type="Proteomes" id="UP001494902"/>
    </source>
</evidence>